<evidence type="ECO:0000313" key="3">
    <source>
        <dbReference type="Proteomes" id="UP001595839"/>
    </source>
</evidence>
<dbReference type="Gene3D" id="3.90.180.10">
    <property type="entry name" value="Medium-chain alcohol dehydrogenases, catalytic domain"/>
    <property type="match status" value="1"/>
</dbReference>
<dbReference type="Proteomes" id="UP001595839">
    <property type="component" value="Unassembled WGS sequence"/>
</dbReference>
<comment type="caution">
    <text evidence="2">The sequence shown here is derived from an EMBL/GenBank/DDBJ whole genome shotgun (WGS) entry which is preliminary data.</text>
</comment>
<evidence type="ECO:0000313" key="2">
    <source>
        <dbReference type="EMBL" id="MFC4499584.1"/>
    </source>
</evidence>
<sequence>MRIRTGDPNRSSSARGAADVVDHTREDVTARGVRYDVVLDAAGNRPLSRLRRILAPHGTVAFVGGEDGGPVRGGTDRWTRGLVLQLFVGQTLRPLIAITRRPDLLTLAALAEAGAVTPVVDRTYPPAEAADAVRHPESGHPRGKLVLTV</sequence>
<keyword evidence="3" id="KW-1185">Reference proteome</keyword>
<evidence type="ECO:0000256" key="1">
    <source>
        <dbReference type="SAM" id="MobiDB-lite"/>
    </source>
</evidence>
<accession>A0ABV9AKD2</accession>
<gene>
    <name evidence="2" type="ORF">ACFPIH_08580</name>
</gene>
<organism evidence="2 3">
    <name type="scientific">Streptomyces vulcanius</name>
    <dbReference type="NCBI Taxonomy" id="1441876"/>
    <lineage>
        <taxon>Bacteria</taxon>
        <taxon>Bacillati</taxon>
        <taxon>Actinomycetota</taxon>
        <taxon>Actinomycetes</taxon>
        <taxon>Kitasatosporales</taxon>
        <taxon>Streptomycetaceae</taxon>
        <taxon>Streptomyces</taxon>
    </lineage>
</organism>
<dbReference type="Gene3D" id="3.40.50.720">
    <property type="entry name" value="NAD(P)-binding Rossmann-like Domain"/>
    <property type="match status" value="1"/>
</dbReference>
<feature type="region of interest" description="Disordered" evidence="1">
    <location>
        <begin position="1"/>
        <end position="20"/>
    </location>
</feature>
<dbReference type="PANTHER" id="PTHR44013:SF1">
    <property type="entry name" value="ZINC-TYPE ALCOHOL DEHYDROGENASE-LIKE PROTEIN C16A3.02C"/>
    <property type="match status" value="1"/>
</dbReference>
<dbReference type="PANTHER" id="PTHR44013">
    <property type="entry name" value="ZINC-TYPE ALCOHOL DEHYDROGENASE-LIKE PROTEIN C16A3.02C"/>
    <property type="match status" value="1"/>
</dbReference>
<dbReference type="Pfam" id="PF13602">
    <property type="entry name" value="ADH_zinc_N_2"/>
    <property type="match status" value="1"/>
</dbReference>
<proteinExistence type="predicted"/>
<protein>
    <submittedName>
        <fullName evidence="2">Zinc-binding dehydrogenase</fullName>
    </submittedName>
</protein>
<dbReference type="InterPro" id="IPR052733">
    <property type="entry name" value="Chloroplast_QOR"/>
</dbReference>
<dbReference type="EMBL" id="JBHSFK010000004">
    <property type="protein sequence ID" value="MFC4499584.1"/>
    <property type="molecule type" value="Genomic_DNA"/>
</dbReference>
<dbReference type="InterPro" id="IPR036291">
    <property type="entry name" value="NAD(P)-bd_dom_sf"/>
</dbReference>
<reference evidence="3" key="1">
    <citation type="journal article" date="2019" name="Int. J. Syst. Evol. Microbiol.">
        <title>The Global Catalogue of Microorganisms (GCM) 10K type strain sequencing project: providing services to taxonomists for standard genome sequencing and annotation.</title>
        <authorList>
            <consortium name="The Broad Institute Genomics Platform"/>
            <consortium name="The Broad Institute Genome Sequencing Center for Infectious Disease"/>
            <person name="Wu L."/>
            <person name="Ma J."/>
        </authorList>
    </citation>
    <scope>NUCLEOTIDE SEQUENCE [LARGE SCALE GENOMIC DNA]</scope>
    <source>
        <strain evidence="3">CGMCC 4.7177</strain>
    </source>
</reference>
<dbReference type="SUPFAM" id="SSF51735">
    <property type="entry name" value="NAD(P)-binding Rossmann-fold domains"/>
    <property type="match status" value="1"/>
</dbReference>
<name>A0ABV9AKD2_9ACTN</name>
<dbReference type="RefSeq" id="WP_381169852.1">
    <property type="nucleotide sequence ID" value="NZ_JBHSFK010000004.1"/>
</dbReference>